<evidence type="ECO:0000313" key="1">
    <source>
        <dbReference type="EMBL" id="CDW87938.1"/>
    </source>
</evidence>
<evidence type="ECO:0000313" key="2">
    <source>
        <dbReference type="Proteomes" id="UP000039865"/>
    </source>
</evidence>
<organism evidence="1 2">
    <name type="scientific">Stylonychia lemnae</name>
    <name type="common">Ciliate</name>
    <dbReference type="NCBI Taxonomy" id="5949"/>
    <lineage>
        <taxon>Eukaryota</taxon>
        <taxon>Sar</taxon>
        <taxon>Alveolata</taxon>
        <taxon>Ciliophora</taxon>
        <taxon>Intramacronucleata</taxon>
        <taxon>Spirotrichea</taxon>
        <taxon>Stichotrichia</taxon>
        <taxon>Sporadotrichida</taxon>
        <taxon>Oxytrichidae</taxon>
        <taxon>Stylonychinae</taxon>
        <taxon>Stylonychia</taxon>
    </lineage>
</organism>
<dbReference type="Proteomes" id="UP000039865">
    <property type="component" value="Unassembled WGS sequence"/>
</dbReference>
<accession>A0A078B369</accession>
<keyword evidence="2" id="KW-1185">Reference proteome</keyword>
<dbReference type="InParanoid" id="A0A078B369"/>
<name>A0A078B369_STYLE</name>
<dbReference type="EMBL" id="CCKQ01016073">
    <property type="protein sequence ID" value="CDW87938.1"/>
    <property type="molecule type" value="Genomic_DNA"/>
</dbReference>
<gene>
    <name evidence="1" type="primary">Contig14523.g15473</name>
    <name evidence="1" type="ORF">STYLEM_17053</name>
</gene>
<dbReference type="AlphaFoldDB" id="A0A078B369"/>
<protein>
    <submittedName>
        <fullName evidence="1">Uncharacterized protein</fullName>
    </submittedName>
</protein>
<reference evidence="1 2" key="1">
    <citation type="submission" date="2014-06" db="EMBL/GenBank/DDBJ databases">
        <authorList>
            <person name="Swart Estienne"/>
        </authorList>
    </citation>
    <scope>NUCLEOTIDE SEQUENCE [LARGE SCALE GENOMIC DNA]</scope>
    <source>
        <strain evidence="1 2">130c</strain>
    </source>
</reference>
<sequence length="429" mass="51174">MIIKTQLLLRFMIKYTKTHQMQKILKIKNLLLVDLKLDKLIKNKGYNRILLRRNHLMILEQTKLTLTLTKNYLPEDLKKIKDDIQLIQEKMKEKQNLLKKQMKIAQQSDVMKCAYYIKCKLLRDRQDKIFVRAIGQAKETMLLVIEQFERECKLQDYELIKDVFQLELQGRVIYQVILEIQDEKNKRFRDKKWMSQLFNFADEKNSLTSKTNNLNNNFALDFTKSKNQFSLQKPIDFYQLTDSQKYQSPLTKNIIDDDTFFDENDELYIEEQRLIEEQIRLTKQQCQIDYLSSSNRSLNSMIDNLSLERSLIPLNFNETRSNISIQAQSKKIYQKQSTDIWIEQSIESSDVENIILGNKLLDENQIRFIISDHSGKVKFDEGVKEYLKKYPNDFQTPETEEQLNNNKYKMGNGQVVVVKTIKFREKQHD</sequence>
<proteinExistence type="predicted"/>